<organism evidence="1 2">
    <name type="scientific">Mycobacterium gordonae</name>
    <dbReference type="NCBI Taxonomy" id="1778"/>
    <lineage>
        <taxon>Bacteria</taxon>
        <taxon>Bacillati</taxon>
        <taxon>Actinomycetota</taxon>
        <taxon>Actinomycetes</taxon>
        <taxon>Mycobacteriales</taxon>
        <taxon>Mycobacteriaceae</taxon>
        <taxon>Mycobacterium</taxon>
    </lineage>
</organism>
<sequence length="267" mass="30145">MKHLLQRSGSKGEAPRAPRGVRLLIVGNSHVNCYGGHLGRSTDDYEMNPIDEVRGFVRIGGSPANLDYWDAAVELAKTFRIAVCWQGNQHVTHFMFLDKPFDFALASHPELVVDPRVELVPELQVREVFLPSMSHLANVLTRMLDASGPRPIVLGTPPPKADNEAIRRGMQIHADFFTKLASDLGFNPEKAQLTPVFLRLKLWSLLQQMMRETAERLAVEFWPVSASAMTEDGYLRPEYWDEDATHANAAYGALMLDEYEQRLFALR</sequence>
<dbReference type="Proteomes" id="UP000193928">
    <property type="component" value="Unassembled WGS sequence"/>
</dbReference>
<accession>A0A1X1WIU2</accession>
<evidence type="ECO:0008006" key="3">
    <source>
        <dbReference type="Google" id="ProtNLM"/>
    </source>
</evidence>
<name>A0A1X1WIU2_MYCGO</name>
<evidence type="ECO:0000313" key="1">
    <source>
        <dbReference type="EMBL" id="ORV86460.1"/>
    </source>
</evidence>
<gene>
    <name evidence="1" type="ORF">AWC08_24475</name>
</gene>
<dbReference type="AlphaFoldDB" id="A0A1X1WIU2"/>
<dbReference type="EMBL" id="LQOY01000081">
    <property type="protein sequence ID" value="ORV86460.1"/>
    <property type="molecule type" value="Genomic_DNA"/>
</dbReference>
<evidence type="ECO:0000313" key="2">
    <source>
        <dbReference type="Proteomes" id="UP000193928"/>
    </source>
</evidence>
<reference evidence="1 2" key="1">
    <citation type="submission" date="2016-01" db="EMBL/GenBank/DDBJ databases">
        <title>The new phylogeny of the genus Mycobacterium.</title>
        <authorList>
            <person name="Tarcisio F."/>
            <person name="Conor M."/>
            <person name="Antonella G."/>
            <person name="Elisabetta G."/>
            <person name="Giulia F.S."/>
            <person name="Sara T."/>
            <person name="Anna F."/>
            <person name="Clotilde B."/>
            <person name="Roberto B."/>
            <person name="Veronica D.S."/>
            <person name="Fabio R."/>
            <person name="Monica P."/>
            <person name="Olivier J."/>
            <person name="Enrico T."/>
            <person name="Nicola S."/>
        </authorList>
    </citation>
    <scope>NUCLEOTIDE SEQUENCE [LARGE SCALE GENOMIC DNA]</scope>
    <source>
        <strain evidence="1 2">DSM 44160</strain>
    </source>
</reference>
<protein>
    <recommendedName>
        <fullName evidence="3">SGNH/GDSL hydrolase family protein</fullName>
    </recommendedName>
</protein>
<proteinExistence type="predicted"/>
<comment type="caution">
    <text evidence="1">The sequence shown here is derived from an EMBL/GenBank/DDBJ whole genome shotgun (WGS) entry which is preliminary data.</text>
</comment>
<keyword evidence="2" id="KW-1185">Reference proteome</keyword>